<accession>A0ABS2THA9</accession>
<dbReference type="PRINTS" id="PR00069">
    <property type="entry name" value="ALDKETRDTASE"/>
</dbReference>
<comment type="caution">
    <text evidence="2">The sequence shown here is derived from an EMBL/GenBank/DDBJ whole genome shotgun (WGS) entry which is preliminary data.</text>
</comment>
<evidence type="ECO:0000313" key="3">
    <source>
        <dbReference type="Proteomes" id="UP000705983"/>
    </source>
</evidence>
<organism evidence="2 3">
    <name type="scientific">Flaviflexus equikiangi</name>
    <dbReference type="NCBI Taxonomy" id="2758573"/>
    <lineage>
        <taxon>Bacteria</taxon>
        <taxon>Bacillati</taxon>
        <taxon>Actinomycetota</taxon>
        <taxon>Actinomycetes</taxon>
        <taxon>Actinomycetales</taxon>
        <taxon>Actinomycetaceae</taxon>
        <taxon>Flaviflexus</taxon>
    </lineage>
</organism>
<dbReference type="PANTHER" id="PTHR43364:SF1">
    <property type="entry name" value="OXIDOREDUCTASE YDHF"/>
    <property type="match status" value="1"/>
</dbReference>
<feature type="domain" description="NADP-dependent oxidoreductase" evidence="1">
    <location>
        <begin position="16"/>
        <end position="295"/>
    </location>
</feature>
<dbReference type="Pfam" id="PF00248">
    <property type="entry name" value="Aldo_ket_red"/>
    <property type="match status" value="1"/>
</dbReference>
<proteinExistence type="predicted"/>
<sequence length="308" mass="33598">MKRLTIPAAGLDAPSVILGMMRIANMSDAEIRALVRTARDSGIDYVDHADIYGRRLHECEERFAAAMQLGSAEREAFTIQTKVGIADGYYDSSYEHIVHQVNGSLRALRTDVIDVLLLHRPDALVEPEEVARAVSDLVSAGKVRHVGVSNHTAGQIELLQAALDQQIAINQVQLSIVHSPIITQGMAANMVGLDQAVVRDGGGLLDYCRINNITIQAWSPFQGDHSVSLFDRSRYRELNEMMDGLADKYAVEPAAIATAWIARHPAAMQAIVGTTRPERLRAAAAGADLQLSRPEWYGLLQAAGWSIP</sequence>
<reference evidence="3" key="1">
    <citation type="submission" date="2021-02" db="EMBL/GenBank/DDBJ databases">
        <title>Leucobacter sp. CX169.</title>
        <authorList>
            <person name="Cheng Y."/>
        </authorList>
    </citation>
    <scope>NUCLEOTIDE SEQUENCE [LARGE SCALE GENOMIC DNA]</scope>
    <source>
        <strain evidence="3">JY899</strain>
    </source>
</reference>
<evidence type="ECO:0000313" key="2">
    <source>
        <dbReference type="EMBL" id="MBM9434044.1"/>
    </source>
</evidence>
<dbReference type="InterPro" id="IPR023210">
    <property type="entry name" value="NADP_OxRdtase_dom"/>
</dbReference>
<dbReference type="Proteomes" id="UP000705983">
    <property type="component" value="Unassembled WGS sequence"/>
</dbReference>
<dbReference type="InterPro" id="IPR050523">
    <property type="entry name" value="AKR_Detox_Biosynth"/>
</dbReference>
<protein>
    <submittedName>
        <fullName evidence="2">Aldo/keto reductase</fullName>
    </submittedName>
</protein>
<dbReference type="RefSeq" id="WP_187997083.1">
    <property type="nucleotide sequence ID" value="NZ_JACEXG010000006.1"/>
</dbReference>
<dbReference type="EMBL" id="JAFFJS010000006">
    <property type="protein sequence ID" value="MBM9434044.1"/>
    <property type="molecule type" value="Genomic_DNA"/>
</dbReference>
<gene>
    <name evidence="2" type="ORF">JVW63_10095</name>
</gene>
<evidence type="ECO:0000259" key="1">
    <source>
        <dbReference type="Pfam" id="PF00248"/>
    </source>
</evidence>
<dbReference type="InterPro" id="IPR036812">
    <property type="entry name" value="NAD(P)_OxRdtase_dom_sf"/>
</dbReference>
<dbReference type="PANTHER" id="PTHR43364">
    <property type="entry name" value="NADH-SPECIFIC METHYLGLYOXAL REDUCTASE-RELATED"/>
    <property type="match status" value="1"/>
</dbReference>
<dbReference type="SUPFAM" id="SSF51430">
    <property type="entry name" value="NAD(P)-linked oxidoreductase"/>
    <property type="match status" value="1"/>
</dbReference>
<keyword evidence="3" id="KW-1185">Reference proteome</keyword>
<name>A0ABS2THA9_9ACTO</name>
<dbReference type="Gene3D" id="3.20.20.100">
    <property type="entry name" value="NADP-dependent oxidoreductase domain"/>
    <property type="match status" value="1"/>
</dbReference>
<dbReference type="InterPro" id="IPR020471">
    <property type="entry name" value="AKR"/>
</dbReference>